<accession>A0A7J6V2Z8</accession>
<name>A0A7J6V2Z8_THATH</name>
<evidence type="ECO:0000256" key="4">
    <source>
        <dbReference type="ARBA" id="ARBA00023065"/>
    </source>
</evidence>
<evidence type="ECO:0000313" key="9">
    <source>
        <dbReference type="EMBL" id="KAF5178640.1"/>
    </source>
</evidence>
<dbReference type="Pfam" id="PF23256">
    <property type="entry name" value="CHX17_2nd"/>
    <property type="match status" value="1"/>
</dbReference>
<feature type="domain" description="Cation/H(+) antiporter central" evidence="7">
    <location>
        <begin position="85"/>
        <end position="207"/>
    </location>
</feature>
<feature type="region of interest" description="Disordered" evidence="5">
    <location>
        <begin position="363"/>
        <end position="385"/>
    </location>
</feature>
<feature type="compositionally biased region" description="Basic and acidic residues" evidence="5">
    <location>
        <begin position="369"/>
        <end position="385"/>
    </location>
</feature>
<evidence type="ECO:0000256" key="5">
    <source>
        <dbReference type="SAM" id="MobiDB-lite"/>
    </source>
</evidence>
<dbReference type="GO" id="GO:0098662">
    <property type="term" value="P:inorganic cation transmembrane transport"/>
    <property type="evidence" value="ECO:0007669"/>
    <property type="project" value="TreeGrafter"/>
</dbReference>
<dbReference type="InterPro" id="IPR050794">
    <property type="entry name" value="CPA2_transporter"/>
</dbReference>
<feature type="transmembrane region" description="Helical" evidence="6">
    <location>
        <begin position="6"/>
        <end position="29"/>
    </location>
</feature>
<dbReference type="GO" id="GO:0006813">
    <property type="term" value="P:potassium ion transport"/>
    <property type="evidence" value="ECO:0007669"/>
    <property type="project" value="UniProtKB-KW"/>
</dbReference>
<proteinExistence type="predicted"/>
<evidence type="ECO:0000256" key="6">
    <source>
        <dbReference type="SAM" id="Phobius"/>
    </source>
</evidence>
<dbReference type="GO" id="GO:0012505">
    <property type="term" value="C:endomembrane system"/>
    <property type="evidence" value="ECO:0007669"/>
    <property type="project" value="TreeGrafter"/>
</dbReference>
<keyword evidence="4" id="KW-0406">Ion transport</keyword>
<dbReference type="OrthoDB" id="1868135at2759"/>
<dbReference type="Pfam" id="PF23259">
    <property type="entry name" value="CHX17_C"/>
    <property type="match status" value="1"/>
</dbReference>
<dbReference type="InterPro" id="IPR057291">
    <property type="entry name" value="CHX17_2nd"/>
</dbReference>
<evidence type="ECO:0000256" key="3">
    <source>
        <dbReference type="ARBA" id="ARBA00022958"/>
    </source>
</evidence>
<keyword evidence="6" id="KW-0472">Membrane</keyword>
<keyword evidence="6" id="KW-1133">Transmembrane helix</keyword>
<evidence type="ECO:0000259" key="7">
    <source>
        <dbReference type="Pfam" id="PF23256"/>
    </source>
</evidence>
<dbReference type="PANTHER" id="PTHR32468">
    <property type="entry name" value="CATION/H + ANTIPORTER"/>
    <property type="match status" value="1"/>
</dbReference>
<keyword evidence="1" id="KW-0813">Transport</keyword>
<dbReference type="AlphaFoldDB" id="A0A7J6V2Z8"/>
<feature type="non-terminal residue" evidence="9">
    <location>
        <position position="1"/>
    </location>
</feature>
<dbReference type="PANTHER" id="PTHR32468:SF114">
    <property type="entry name" value="CATION_H+ EXCHANGER DOMAIN-CONTAINING PROTEIN"/>
    <property type="match status" value="1"/>
</dbReference>
<reference evidence="9 10" key="1">
    <citation type="submission" date="2020-06" db="EMBL/GenBank/DDBJ databases">
        <title>Transcriptomic and genomic resources for Thalictrum thalictroides and T. hernandezii: Facilitating candidate gene discovery in an emerging model plant lineage.</title>
        <authorList>
            <person name="Arias T."/>
            <person name="Riano-Pachon D.M."/>
            <person name="Di Stilio V.S."/>
        </authorList>
    </citation>
    <scope>NUCLEOTIDE SEQUENCE [LARGE SCALE GENOMIC DNA]</scope>
    <source>
        <strain evidence="10">cv. WT478/WT964</strain>
        <tissue evidence="9">Leaves</tissue>
    </source>
</reference>
<evidence type="ECO:0000259" key="8">
    <source>
        <dbReference type="Pfam" id="PF23259"/>
    </source>
</evidence>
<dbReference type="InterPro" id="IPR057290">
    <property type="entry name" value="CHX17_C"/>
</dbReference>
<keyword evidence="2" id="KW-0633">Potassium transport</keyword>
<gene>
    <name evidence="9" type="ORF">FRX31_031770</name>
</gene>
<comment type="caution">
    <text evidence="9">The sequence shown here is derived from an EMBL/GenBank/DDBJ whole genome shotgun (WGS) entry which is preliminary data.</text>
</comment>
<organism evidence="9 10">
    <name type="scientific">Thalictrum thalictroides</name>
    <name type="common">Rue-anemone</name>
    <name type="synonym">Anemone thalictroides</name>
    <dbReference type="NCBI Taxonomy" id="46969"/>
    <lineage>
        <taxon>Eukaryota</taxon>
        <taxon>Viridiplantae</taxon>
        <taxon>Streptophyta</taxon>
        <taxon>Embryophyta</taxon>
        <taxon>Tracheophyta</taxon>
        <taxon>Spermatophyta</taxon>
        <taxon>Magnoliopsida</taxon>
        <taxon>Ranunculales</taxon>
        <taxon>Ranunculaceae</taxon>
        <taxon>Thalictroideae</taxon>
        <taxon>Thalictrum</taxon>
    </lineage>
</organism>
<protein>
    <submittedName>
        <fullName evidence="9">Cation/H(+) antiporter</fullName>
    </submittedName>
</protein>
<feature type="domain" description="Cation/H(+) antiporter C-terminal" evidence="8">
    <location>
        <begin position="217"/>
        <end position="362"/>
    </location>
</feature>
<keyword evidence="6" id="KW-0812">Transmembrane</keyword>
<keyword evidence="10" id="KW-1185">Reference proteome</keyword>
<keyword evidence="3" id="KW-0630">Potassium</keyword>
<dbReference type="Proteomes" id="UP000554482">
    <property type="component" value="Unassembled WGS sequence"/>
</dbReference>
<evidence type="ECO:0000256" key="1">
    <source>
        <dbReference type="ARBA" id="ARBA00022448"/>
    </source>
</evidence>
<evidence type="ECO:0000256" key="2">
    <source>
        <dbReference type="ARBA" id="ARBA00022538"/>
    </source>
</evidence>
<dbReference type="EMBL" id="JABWDY010039838">
    <property type="protein sequence ID" value="KAF5178640.1"/>
    <property type="molecule type" value="Genomic_DNA"/>
</dbReference>
<dbReference type="GO" id="GO:0006885">
    <property type="term" value="P:regulation of pH"/>
    <property type="evidence" value="ECO:0007669"/>
    <property type="project" value="TreeGrafter"/>
</dbReference>
<sequence length="385" mass="43488">LIDYASYEVLCVSMLFVTAGLTPVVRYLFKSTIKDKHNRRTIQHSNPYGELRVMACIYEEENVPSIIHLLKATNPTKDSPINVSIVHFVELVGRATPLIISHKAHRKPSAATAVSQRIITVFKRYEENNRGSILVHPYTVVSPYASMHNDVCMLALHKRTTLIILPFHKQFVTGTISGGIKTVNCNVLEKSPCSVGILIDRGLLGGIKFVLTNWLSYHVAVVFLGGADDREALALGVRMSEHQTIELTVIRFLANYKKDSDPVEKSLDDEMVNDFKYRCAFNNRVTYIEEDKVKNGRGVINVLKAMADRYELIILGRRHDENSPLILELTEWNKSELGTMGDIFTTSGYGGKATILVMQQQTKEAEEEMQTRSQEEQVLFRKDDI</sequence>
<evidence type="ECO:0000313" key="10">
    <source>
        <dbReference type="Proteomes" id="UP000554482"/>
    </source>
</evidence>